<keyword evidence="4" id="KW-1185">Reference proteome</keyword>
<dbReference type="RefSeq" id="WP_096183699.1">
    <property type="nucleotide sequence ID" value="NZ_BDUF01000106.1"/>
</dbReference>
<dbReference type="AlphaFoldDB" id="A0A292YS73"/>
<dbReference type="Gene3D" id="2.130.10.10">
    <property type="entry name" value="YVTN repeat-like/Quinoprotein amine dehydrogenase"/>
    <property type="match status" value="2"/>
</dbReference>
<protein>
    <recommendedName>
        <fullName evidence="2">YNCE-like beta-propeller domain-containing protein</fullName>
    </recommendedName>
</protein>
<dbReference type="SUPFAM" id="SSF51004">
    <property type="entry name" value="C-terminal (heme d1) domain of cytochrome cd1-nitrite reductase"/>
    <property type="match status" value="1"/>
</dbReference>
<dbReference type="Proteomes" id="UP000217785">
    <property type="component" value="Unassembled WGS sequence"/>
</dbReference>
<sequence>MKKKWLFWLVPVLALAAAGGWGFNKWSNTGEPASVFYVPNAGDGSISVVNPNDGKKVDTIPLGTKQASHGIAISPDGGIIYSGTGFEGKSLLAIDTKTKKIVKELKFTEGVHGIDIGPDGKYLYVSLNPGLGKTGGGLAVVDTVHFEQKALIQTGEGPAHVAVTADGSQVWVANVNGNTVAVVDARSNKLLKVLPVGKVPNEVAVSPDGKRAFVANVNSNTVSVIDTLTFQTVAEIQAGEAPHGVTVSPDGKQIWVANNKSNDVSVIDGNTLKTVATIPTGAYANHVAFSVDGKWAFVTNRQSNDIVKIDVAKRTVTARIPVGTEPHEISLEDYVAKPSESSKAPLNKIKTGQSGPVQIDAEKLGTEDLDSKQQVKDVTKADFEQYEVFRISFTTHSGDLTSLPIDRNVFLISDNKAKVAPAKWIVQSSDSHHPIYLALFPKYQPGKVSLEVGGIGDKPVTFTWE</sequence>
<dbReference type="EMBL" id="BDUF01000106">
    <property type="protein sequence ID" value="GAX91623.1"/>
    <property type="molecule type" value="Genomic_DNA"/>
</dbReference>
<evidence type="ECO:0000259" key="2">
    <source>
        <dbReference type="Pfam" id="PF21783"/>
    </source>
</evidence>
<evidence type="ECO:0000256" key="1">
    <source>
        <dbReference type="ARBA" id="ARBA00022729"/>
    </source>
</evidence>
<accession>A0A292YS73</accession>
<gene>
    <name evidence="3" type="ORF">EFBL_3313</name>
</gene>
<organism evidence="3 4">
    <name type="scientific">Effusibacillus lacus</name>
    <dbReference type="NCBI Taxonomy" id="1348429"/>
    <lineage>
        <taxon>Bacteria</taxon>
        <taxon>Bacillati</taxon>
        <taxon>Bacillota</taxon>
        <taxon>Bacilli</taxon>
        <taxon>Bacillales</taxon>
        <taxon>Alicyclobacillaceae</taxon>
        <taxon>Effusibacillus</taxon>
    </lineage>
</organism>
<dbReference type="InterPro" id="IPR051200">
    <property type="entry name" value="Host-pathogen_enzymatic-act"/>
</dbReference>
<dbReference type="InterPro" id="IPR011964">
    <property type="entry name" value="YVTN_b-propeller_repeat"/>
</dbReference>
<evidence type="ECO:0000313" key="3">
    <source>
        <dbReference type="EMBL" id="GAX91623.1"/>
    </source>
</evidence>
<dbReference type="PANTHER" id="PTHR47197:SF3">
    <property type="entry name" value="DIHYDRO-HEME D1 DEHYDROGENASE"/>
    <property type="match status" value="1"/>
</dbReference>
<dbReference type="PANTHER" id="PTHR47197">
    <property type="entry name" value="PROTEIN NIRF"/>
    <property type="match status" value="1"/>
</dbReference>
<evidence type="ECO:0000313" key="4">
    <source>
        <dbReference type="Proteomes" id="UP000217785"/>
    </source>
</evidence>
<dbReference type="InterPro" id="IPR015943">
    <property type="entry name" value="WD40/YVTN_repeat-like_dom_sf"/>
</dbReference>
<dbReference type="OrthoDB" id="145213at2"/>
<dbReference type="Pfam" id="PF21783">
    <property type="entry name" value="YNCE"/>
    <property type="match status" value="1"/>
</dbReference>
<reference evidence="4" key="1">
    <citation type="submission" date="2017-07" db="EMBL/GenBank/DDBJ databases">
        <title>Draft genome sequence of Effusibacillus lacus strain skLN1.</title>
        <authorList>
            <person name="Watanabe M."/>
            <person name="Kojima H."/>
            <person name="Fukui M."/>
        </authorList>
    </citation>
    <scope>NUCLEOTIDE SEQUENCE [LARGE SCALE GENOMIC DNA]</scope>
    <source>
        <strain evidence="4">skLN1</strain>
    </source>
</reference>
<dbReference type="InterPro" id="IPR011048">
    <property type="entry name" value="Haem_d1_sf"/>
</dbReference>
<feature type="domain" description="YNCE-like beta-propeller" evidence="2">
    <location>
        <begin position="33"/>
        <end position="333"/>
    </location>
</feature>
<dbReference type="NCBIfam" id="TIGR02276">
    <property type="entry name" value="beta_rpt_yvtn"/>
    <property type="match status" value="3"/>
</dbReference>
<comment type="caution">
    <text evidence="3">The sequence shown here is derived from an EMBL/GenBank/DDBJ whole genome shotgun (WGS) entry which is preliminary data.</text>
</comment>
<name>A0A292YS73_9BACL</name>
<keyword evidence="1" id="KW-0732">Signal</keyword>
<proteinExistence type="predicted"/>
<dbReference type="InterPro" id="IPR048433">
    <property type="entry name" value="YNCE-like_beta-prop"/>
</dbReference>